<comment type="caution">
    <text evidence="1">The sequence shown here is derived from an EMBL/GenBank/DDBJ whole genome shotgun (WGS) entry which is preliminary data.</text>
</comment>
<reference evidence="1 2" key="2">
    <citation type="journal article" date="2022" name="Mol. Ecol. Resour.">
        <title>The genomes of chicory, endive, great burdock and yacon provide insights into Asteraceae paleo-polyploidization history and plant inulin production.</title>
        <authorList>
            <person name="Fan W."/>
            <person name="Wang S."/>
            <person name="Wang H."/>
            <person name="Wang A."/>
            <person name="Jiang F."/>
            <person name="Liu H."/>
            <person name="Zhao H."/>
            <person name="Xu D."/>
            <person name="Zhang Y."/>
        </authorList>
    </citation>
    <scope>NUCLEOTIDE SEQUENCE [LARGE SCALE GENOMIC DNA]</scope>
    <source>
        <strain evidence="2">cv. Niubang</strain>
    </source>
</reference>
<name>A0ACB9DR34_ARCLA</name>
<dbReference type="Proteomes" id="UP001055879">
    <property type="component" value="Linkage Group LG03"/>
</dbReference>
<evidence type="ECO:0000313" key="1">
    <source>
        <dbReference type="EMBL" id="KAI3749032.1"/>
    </source>
</evidence>
<protein>
    <submittedName>
        <fullName evidence="1">Uncharacterized protein</fullName>
    </submittedName>
</protein>
<accession>A0ACB9DR34</accession>
<dbReference type="EMBL" id="CM042049">
    <property type="protein sequence ID" value="KAI3749032.1"/>
    <property type="molecule type" value="Genomic_DNA"/>
</dbReference>
<proteinExistence type="predicted"/>
<keyword evidence="2" id="KW-1185">Reference proteome</keyword>
<reference evidence="2" key="1">
    <citation type="journal article" date="2022" name="Mol. Ecol. Resour.">
        <title>The genomes of chicory, endive, great burdock and yacon provide insights into Asteraceae palaeo-polyploidization history and plant inulin production.</title>
        <authorList>
            <person name="Fan W."/>
            <person name="Wang S."/>
            <person name="Wang H."/>
            <person name="Wang A."/>
            <person name="Jiang F."/>
            <person name="Liu H."/>
            <person name="Zhao H."/>
            <person name="Xu D."/>
            <person name="Zhang Y."/>
        </authorList>
    </citation>
    <scope>NUCLEOTIDE SEQUENCE [LARGE SCALE GENOMIC DNA]</scope>
    <source>
        <strain evidence="2">cv. Niubang</strain>
    </source>
</reference>
<gene>
    <name evidence="1" type="ORF">L6452_12551</name>
</gene>
<sequence length="66" mass="7615">MGYTPPLAGHSWRPNSRSVYKLRPTLPTPRSSFPINLQIISEVGDFKMDLGIFCQRWMNNNYCVVL</sequence>
<organism evidence="1 2">
    <name type="scientific">Arctium lappa</name>
    <name type="common">Greater burdock</name>
    <name type="synonym">Lappa major</name>
    <dbReference type="NCBI Taxonomy" id="4217"/>
    <lineage>
        <taxon>Eukaryota</taxon>
        <taxon>Viridiplantae</taxon>
        <taxon>Streptophyta</taxon>
        <taxon>Embryophyta</taxon>
        <taxon>Tracheophyta</taxon>
        <taxon>Spermatophyta</taxon>
        <taxon>Magnoliopsida</taxon>
        <taxon>eudicotyledons</taxon>
        <taxon>Gunneridae</taxon>
        <taxon>Pentapetalae</taxon>
        <taxon>asterids</taxon>
        <taxon>campanulids</taxon>
        <taxon>Asterales</taxon>
        <taxon>Asteraceae</taxon>
        <taxon>Carduoideae</taxon>
        <taxon>Cardueae</taxon>
        <taxon>Arctiinae</taxon>
        <taxon>Arctium</taxon>
    </lineage>
</organism>
<evidence type="ECO:0000313" key="2">
    <source>
        <dbReference type="Proteomes" id="UP001055879"/>
    </source>
</evidence>